<protein>
    <submittedName>
        <fullName evidence="1">Uncharacterized protein</fullName>
    </submittedName>
</protein>
<evidence type="ECO:0000313" key="1">
    <source>
        <dbReference type="EMBL" id="GAI15268.1"/>
    </source>
</evidence>
<reference evidence="1" key="1">
    <citation type="journal article" date="2014" name="Front. Microbiol.">
        <title>High frequency of phylogenetically diverse reductive dehalogenase-homologous genes in deep subseafloor sedimentary metagenomes.</title>
        <authorList>
            <person name="Kawai M."/>
            <person name="Futagami T."/>
            <person name="Toyoda A."/>
            <person name="Takaki Y."/>
            <person name="Nishi S."/>
            <person name="Hori S."/>
            <person name="Arai W."/>
            <person name="Tsubouchi T."/>
            <person name="Morono Y."/>
            <person name="Uchiyama I."/>
            <person name="Ito T."/>
            <person name="Fujiyama A."/>
            <person name="Inagaki F."/>
            <person name="Takami H."/>
        </authorList>
    </citation>
    <scope>NUCLEOTIDE SEQUENCE</scope>
    <source>
        <strain evidence="1">Expedition CK06-06</strain>
    </source>
</reference>
<proteinExistence type="predicted"/>
<comment type="caution">
    <text evidence="1">The sequence shown here is derived from an EMBL/GenBank/DDBJ whole genome shotgun (WGS) entry which is preliminary data.</text>
</comment>
<dbReference type="EMBL" id="BARV01009352">
    <property type="protein sequence ID" value="GAI15268.1"/>
    <property type="molecule type" value="Genomic_DNA"/>
</dbReference>
<name>X1L887_9ZZZZ</name>
<sequence>MTKCVICERRPANGNGRCAPCDSKLEAQSNRQKPEQPKHYLTYRGHVVGLYPDGNGALKARLLNRKPENLPKSRTLNLNHYCEGYTRDKIKAFKRCILQLANA</sequence>
<dbReference type="AlphaFoldDB" id="X1L887"/>
<gene>
    <name evidence="1" type="ORF">S06H3_18478</name>
</gene>
<accession>X1L887</accession>
<organism evidence="1">
    <name type="scientific">marine sediment metagenome</name>
    <dbReference type="NCBI Taxonomy" id="412755"/>
    <lineage>
        <taxon>unclassified sequences</taxon>
        <taxon>metagenomes</taxon>
        <taxon>ecological metagenomes</taxon>
    </lineage>
</organism>